<dbReference type="EMBL" id="MU251791">
    <property type="protein sequence ID" value="KAG9229285.1"/>
    <property type="molecule type" value="Genomic_DNA"/>
</dbReference>
<reference evidence="2" key="1">
    <citation type="journal article" date="2021" name="IMA Fungus">
        <title>Genomic characterization of three marine fungi, including Emericellopsis atlantica sp. nov. with signatures of a generalist lifestyle and marine biomass degradation.</title>
        <authorList>
            <person name="Hagestad O.C."/>
            <person name="Hou L."/>
            <person name="Andersen J.H."/>
            <person name="Hansen E.H."/>
            <person name="Altermark B."/>
            <person name="Li C."/>
            <person name="Kuhnert E."/>
            <person name="Cox R.J."/>
            <person name="Crous P.W."/>
            <person name="Spatafora J.W."/>
            <person name="Lail K."/>
            <person name="Amirebrahimi M."/>
            <person name="Lipzen A."/>
            <person name="Pangilinan J."/>
            <person name="Andreopoulos W."/>
            <person name="Hayes R.D."/>
            <person name="Ng V."/>
            <person name="Grigoriev I.V."/>
            <person name="Jackson S.A."/>
            <person name="Sutton T.D.S."/>
            <person name="Dobson A.D.W."/>
            <person name="Rama T."/>
        </authorList>
    </citation>
    <scope>NUCLEOTIDE SEQUENCE</scope>
    <source>
        <strain evidence="2">TRa018bII</strain>
    </source>
</reference>
<feature type="compositionally biased region" description="Low complexity" evidence="1">
    <location>
        <begin position="243"/>
        <end position="255"/>
    </location>
</feature>
<evidence type="ECO:0000313" key="3">
    <source>
        <dbReference type="Proteomes" id="UP000824998"/>
    </source>
</evidence>
<proteinExistence type="predicted"/>
<feature type="region of interest" description="Disordered" evidence="1">
    <location>
        <begin position="658"/>
        <end position="728"/>
    </location>
</feature>
<sequence>MIRYPGDQEHGVRFRGPSRRQYSDLSIEEIRREFPPPGGTRTVNYSRPATIGDFSYSEPRRRNNYVEPIPPAAPQVYPTRGILRESGSRVENDGGSRSGSKQTNRRTHRNRKLGSSNEATSSTAGYRAYIVEPPESPDAPDVESKPRDASQSPVGRSGDSSDPFPRNKWTRIPSSSMSRGALSHLEYPFEEKGSQLFILKEYLATDNFEELYLRALEKARKDSSSPSQADREPSRPRLRSRVSDSSLSGVSSDSDVSYYPRPRWGTRRKISPSDDGPEVFSFKLSRYKKGLLNRDSTVASTAGISEKDFAVSPTPSTNVPRVGKLLHVVESHYTGDGALGGDQSAVLKVAEDTNAEARQTPSIFKWLQIEDESMNLDRFETAAKTLAGLTDLQKAGITRLFKRIRKNCDKPIHTSNGSNVRFMAPTILSTPIGPEPREQREKSQGERSIIWMCLPYFLLQKYAGVNSGLPPASHPVRTLLQTHSSFAQKKRDMQQAVCKLPGSRQEHCFHIAQVWCLVVDESFLVTCSRNSISFLMGKYISISTERSSPDVSRTRRRPRSRTRSLAHLLVYSGDSLWSFPLDECQTWFAFLLHFWEYVPRRLQFLYGRRIITRDSWPNILELASKVSIQISMVEVKTEVKNPSGILFYSQPSSLNLDSSQFPQRVSPQQRDANNPPSNDPAAHADTQNTSRGTFNIGENEGAEDPSRLPSRFPKNATENKWKGPQTDLQNDALNRNFHVFAWMNEVQPKTWRILSHTKDISPNNQTKRNDPFTVDEMNLRVELKEIDRYLTSQAVFEDRTAYLECDERSRHEIYSTLAMEKEEITALNEKDLTRSKIYEDKIDVVNKAETVFRFFLPSQFEGSTIGKFWGALGKLLSNVLSLA</sequence>
<feature type="compositionally biased region" description="Basic residues" evidence="1">
    <location>
        <begin position="103"/>
        <end position="112"/>
    </location>
</feature>
<gene>
    <name evidence="2" type="ORF">BJ875DRAFT_202844</name>
</gene>
<feature type="compositionally biased region" description="Basic and acidic residues" evidence="1">
    <location>
        <begin position="219"/>
        <end position="235"/>
    </location>
</feature>
<feature type="region of interest" description="Disordered" evidence="1">
    <location>
        <begin position="1"/>
        <end position="181"/>
    </location>
</feature>
<evidence type="ECO:0000256" key="1">
    <source>
        <dbReference type="SAM" id="MobiDB-lite"/>
    </source>
</evidence>
<evidence type="ECO:0000313" key="2">
    <source>
        <dbReference type="EMBL" id="KAG9229285.1"/>
    </source>
</evidence>
<keyword evidence="3" id="KW-1185">Reference proteome</keyword>
<organism evidence="2 3">
    <name type="scientific">Amylocarpus encephaloides</name>
    <dbReference type="NCBI Taxonomy" id="45428"/>
    <lineage>
        <taxon>Eukaryota</taxon>
        <taxon>Fungi</taxon>
        <taxon>Dikarya</taxon>
        <taxon>Ascomycota</taxon>
        <taxon>Pezizomycotina</taxon>
        <taxon>Leotiomycetes</taxon>
        <taxon>Helotiales</taxon>
        <taxon>Helotiales incertae sedis</taxon>
        <taxon>Amylocarpus</taxon>
    </lineage>
</organism>
<comment type="caution">
    <text evidence="2">The sequence shown here is derived from an EMBL/GenBank/DDBJ whole genome shotgun (WGS) entry which is preliminary data.</text>
</comment>
<protein>
    <submittedName>
        <fullName evidence="2">Uncharacterized protein</fullName>
    </submittedName>
</protein>
<dbReference type="OrthoDB" id="5286874at2759"/>
<feature type="compositionally biased region" description="Polar residues" evidence="1">
    <location>
        <begin position="149"/>
        <end position="160"/>
    </location>
</feature>
<dbReference type="Proteomes" id="UP000824998">
    <property type="component" value="Unassembled WGS sequence"/>
</dbReference>
<dbReference type="AlphaFoldDB" id="A0A9P7Y8V3"/>
<feature type="compositionally biased region" description="Basic and acidic residues" evidence="1">
    <location>
        <begin position="82"/>
        <end position="94"/>
    </location>
</feature>
<accession>A0A9P7Y8V3</accession>
<feature type="region of interest" description="Disordered" evidence="1">
    <location>
        <begin position="219"/>
        <end position="255"/>
    </location>
</feature>
<feature type="compositionally biased region" description="Basic and acidic residues" evidence="1">
    <location>
        <begin position="1"/>
        <end position="12"/>
    </location>
</feature>
<feature type="compositionally biased region" description="Polar residues" evidence="1">
    <location>
        <begin position="658"/>
        <end position="676"/>
    </location>
</feature>
<feature type="compositionally biased region" description="Polar residues" evidence="1">
    <location>
        <begin position="113"/>
        <end position="124"/>
    </location>
</feature>
<name>A0A9P7Y8V3_9HELO</name>